<dbReference type="PANTHER" id="PTHR24024">
    <property type="entry name" value="PULMONARY SURFACTANT-ASSOCIATED PROTEIN A"/>
    <property type="match status" value="1"/>
</dbReference>
<gene>
    <name evidence="1" type="ORF">MCOR_35713</name>
</gene>
<evidence type="ECO:0008006" key="3">
    <source>
        <dbReference type="Google" id="ProtNLM"/>
    </source>
</evidence>
<dbReference type="OrthoDB" id="6127486at2759"/>
<dbReference type="Proteomes" id="UP000507470">
    <property type="component" value="Unassembled WGS sequence"/>
</dbReference>
<dbReference type="InterPro" id="IPR051077">
    <property type="entry name" value="Ca-dependent_lectin"/>
</dbReference>
<proteinExistence type="predicted"/>
<dbReference type="GO" id="GO:0005615">
    <property type="term" value="C:extracellular space"/>
    <property type="evidence" value="ECO:0007669"/>
    <property type="project" value="TreeGrafter"/>
</dbReference>
<evidence type="ECO:0000313" key="2">
    <source>
        <dbReference type="Proteomes" id="UP000507470"/>
    </source>
</evidence>
<dbReference type="AlphaFoldDB" id="A0A6J8D1J3"/>
<reference evidence="1 2" key="1">
    <citation type="submission" date="2020-06" db="EMBL/GenBank/DDBJ databases">
        <authorList>
            <person name="Li R."/>
            <person name="Bekaert M."/>
        </authorList>
    </citation>
    <scope>NUCLEOTIDE SEQUENCE [LARGE SCALE GENOMIC DNA]</scope>
    <source>
        <strain evidence="2">wild</strain>
    </source>
</reference>
<protein>
    <recommendedName>
        <fullName evidence="3">Short-chain collagen C4</fullName>
    </recommendedName>
</protein>
<accession>A0A6J8D1J3</accession>
<organism evidence="1 2">
    <name type="scientific">Mytilus coruscus</name>
    <name type="common">Sea mussel</name>
    <dbReference type="NCBI Taxonomy" id="42192"/>
    <lineage>
        <taxon>Eukaryota</taxon>
        <taxon>Metazoa</taxon>
        <taxon>Spiralia</taxon>
        <taxon>Lophotrochozoa</taxon>
        <taxon>Mollusca</taxon>
        <taxon>Bivalvia</taxon>
        <taxon>Autobranchia</taxon>
        <taxon>Pteriomorphia</taxon>
        <taxon>Mytilida</taxon>
        <taxon>Mytiloidea</taxon>
        <taxon>Mytilidae</taxon>
        <taxon>Mytilinae</taxon>
        <taxon>Mytilus</taxon>
    </lineage>
</organism>
<dbReference type="PANTHER" id="PTHR24024:SF18">
    <property type="entry name" value="SHORT-CHAIN COLLAGEN C4-LIKE"/>
    <property type="match status" value="1"/>
</dbReference>
<keyword evidence="2" id="KW-1185">Reference proteome</keyword>
<dbReference type="EMBL" id="CACVKT020006449">
    <property type="protein sequence ID" value="CAC5401651.1"/>
    <property type="molecule type" value="Genomic_DNA"/>
</dbReference>
<name>A0A6J8D1J3_MYTCO</name>
<sequence length="164" mass="18174">MRLTVEGQAGGNHYKYRGGGSNFLCLPNDPENGKAYSYPNDILHGAEYEIHSNTKPSGLPASLVNKEVPCAVCRRKGKVSVLMIPGRKSCYKGWQSEYNGFLTSEEKDHYRADYICLDGEAEPLDNRSSNEEGVLVYPIKAKCGSLRCPPYKDNTEVLCTVCTK</sequence>
<evidence type="ECO:0000313" key="1">
    <source>
        <dbReference type="EMBL" id="CAC5401651.1"/>
    </source>
</evidence>